<feature type="region of interest" description="Disordered" evidence="7">
    <location>
        <begin position="183"/>
        <end position="243"/>
    </location>
</feature>
<feature type="transmembrane region" description="Helical" evidence="8">
    <location>
        <begin position="90"/>
        <end position="107"/>
    </location>
</feature>
<sequence>MDKTVAIVSAIVGPLGVLSAILGFSAEGTKIIISDVLLIGDECLYPQNPSFALGICTAIFLLMAQITVTAVGGCCGCCKSRAIPSETKRIVGIVCAVVSWYVMQPAADPTSRPPCHRRRLIVSTCYVLKDGIFAGAAVLALAATALGIASYVTLRGQRNEAVRTPKPGEQQPTPAAGIAMGHPAAQLSRPVSAPPAPPQQGGDGRALNPQPQVAAASPAPAQVGSHAPDQPLPPHPPPGDAQV</sequence>
<reference evidence="9 10" key="2">
    <citation type="submission" date="2018-04" db="EMBL/GenBank/DDBJ databases">
        <title>OglaRS2 (Oryza glaberrima Reference Sequence Version 2).</title>
        <authorList>
            <person name="Zhang J."/>
            <person name="Kudrna D."/>
            <person name="Lee S."/>
            <person name="Talag J."/>
            <person name="Rajasekar S."/>
            <person name="Wing R.A."/>
        </authorList>
    </citation>
    <scope>NUCLEOTIDE SEQUENCE [LARGE SCALE GENOMIC DNA]</scope>
    <source>
        <strain evidence="9 10">cv. IRGC 96717</strain>
    </source>
</reference>
<evidence type="ECO:0000256" key="1">
    <source>
        <dbReference type="ARBA" id="ARBA00004127"/>
    </source>
</evidence>
<dbReference type="AlphaFoldDB" id="I1PVY4"/>
<feature type="compositionally biased region" description="Pro residues" evidence="7">
    <location>
        <begin position="230"/>
        <end position="243"/>
    </location>
</feature>
<evidence type="ECO:0000313" key="9">
    <source>
        <dbReference type="EnsemblPlants" id="ORGLA05G0153200.1"/>
    </source>
</evidence>
<comment type="subcellular location">
    <subcellularLocation>
        <location evidence="1">Endomembrane system</location>
        <topology evidence="1">Multi-pass membrane protein</topology>
    </subcellularLocation>
</comment>
<evidence type="ECO:0000256" key="3">
    <source>
        <dbReference type="ARBA" id="ARBA00022729"/>
    </source>
</evidence>
<dbReference type="Gramene" id="ORGLA05G0153200.1">
    <property type="protein sequence ID" value="ORGLA05G0153200.1"/>
    <property type="gene ID" value="ORGLA05G0153200"/>
</dbReference>
<evidence type="ECO:0000256" key="4">
    <source>
        <dbReference type="ARBA" id="ARBA00022989"/>
    </source>
</evidence>
<dbReference type="GO" id="GO:0012505">
    <property type="term" value="C:endomembrane system"/>
    <property type="evidence" value="ECO:0007669"/>
    <property type="project" value="UniProtKB-SubCell"/>
</dbReference>
<evidence type="ECO:0000256" key="7">
    <source>
        <dbReference type="SAM" id="MobiDB-lite"/>
    </source>
</evidence>
<accession>I1PVY4</accession>
<feature type="transmembrane region" description="Helical" evidence="8">
    <location>
        <begin position="52"/>
        <end position="78"/>
    </location>
</feature>
<dbReference type="eggNOG" id="ENOG502QT9I">
    <property type="taxonomic scope" value="Eukaryota"/>
</dbReference>
<keyword evidence="2 8" id="KW-0812">Transmembrane</keyword>
<evidence type="ECO:0000313" key="10">
    <source>
        <dbReference type="Proteomes" id="UP000007306"/>
    </source>
</evidence>
<proteinExistence type="inferred from homology"/>
<keyword evidence="3" id="KW-0732">Signal</keyword>
<name>I1PVY4_ORYGL</name>
<dbReference type="STRING" id="4538.I1PVY4"/>
<keyword evidence="4 8" id="KW-1133">Transmembrane helix</keyword>
<dbReference type="InterPro" id="IPR009606">
    <property type="entry name" value="DEAL/Modifying_wall_lignin1/2"/>
</dbReference>
<feature type="transmembrane region" description="Helical" evidence="8">
    <location>
        <begin position="132"/>
        <end position="154"/>
    </location>
</feature>
<organism evidence="9 10">
    <name type="scientific">Oryza glaberrima</name>
    <name type="common">African rice</name>
    <dbReference type="NCBI Taxonomy" id="4538"/>
    <lineage>
        <taxon>Eukaryota</taxon>
        <taxon>Viridiplantae</taxon>
        <taxon>Streptophyta</taxon>
        <taxon>Embryophyta</taxon>
        <taxon>Tracheophyta</taxon>
        <taxon>Spermatophyta</taxon>
        <taxon>Magnoliopsida</taxon>
        <taxon>Liliopsida</taxon>
        <taxon>Poales</taxon>
        <taxon>Poaceae</taxon>
        <taxon>BOP clade</taxon>
        <taxon>Oryzoideae</taxon>
        <taxon>Oryzeae</taxon>
        <taxon>Oryzinae</taxon>
        <taxon>Oryza</taxon>
    </lineage>
</organism>
<evidence type="ECO:0000256" key="2">
    <source>
        <dbReference type="ARBA" id="ARBA00022692"/>
    </source>
</evidence>
<evidence type="ECO:0000256" key="6">
    <source>
        <dbReference type="ARBA" id="ARBA00029467"/>
    </source>
</evidence>
<feature type="compositionally biased region" description="Low complexity" evidence="7">
    <location>
        <begin position="209"/>
        <end position="229"/>
    </location>
</feature>
<keyword evidence="10" id="KW-1185">Reference proteome</keyword>
<protein>
    <submittedName>
        <fullName evidence="9">Uncharacterized protein</fullName>
    </submittedName>
</protein>
<keyword evidence="5 8" id="KW-0472">Membrane</keyword>
<dbReference type="EnsemblPlants" id="ORGLA05G0153200.1">
    <property type="protein sequence ID" value="ORGLA05G0153200.1"/>
    <property type="gene ID" value="ORGLA05G0153200"/>
</dbReference>
<dbReference type="Pfam" id="PF06749">
    <property type="entry name" value="DUF1218"/>
    <property type="match status" value="1"/>
</dbReference>
<evidence type="ECO:0000256" key="8">
    <source>
        <dbReference type="SAM" id="Phobius"/>
    </source>
</evidence>
<dbReference type="OMA" id="KMAIKMD"/>
<dbReference type="Proteomes" id="UP000007306">
    <property type="component" value="Chromosome 5"/>
</dbReference>
<dbReference type="InterPro" id="IPR052222">
    <property type="entry name" value="DESIGUAL"/>
</dbReference>
<comment type="similarity">
    <text evidence="6">Belongs to the DESIGUAL family.</text>
</comment>
<dbReference type="PANTHER" id="PTHR31769">
    <property type="entry name" value="OS07G0462200 PROTEIN-RELATED"/>
    <property type="match status" value="1"/>
</dbReference>
<dbReference type="HOGENOM" id="CLU_062329_2_0_1"/>
<reference evidence="9" key="1">
    <citation type="submission" date="2015-06" db="UniProtKB">
        <authorList>
            <consortium name="EnsemblPlants"/>
        </authorList>
    </citation>
    <scope>IDENTIFICATION</scope>
</reference>
<evidence type="ECO:0000256" key="5">
    <source>
        <dbReference type="ARBA" id="ARBA00023136"/>
    </source>
</evidence>